<dbReference type="InterPro" id="IPR019734">
    <property type="entry name" value="TPR_rpt"/>
</dbReference>
<dbReference type="InterPro" id="IPR018253">
    <property type="entry name" value="DnaJ_domain_CS"/>
</dbReference>
<evidence type="ECO:0000256" key="2">
    <source>
        <dbReference type="ARBA" id="ARBA00022803"/>
    </source>
</evidence>
<dbReference type="PANTHER" id="PTHR45188">
    <property type="entry name" value="DNAJ PROTEIN P58IPK HOMOLOG"/>
    <property type="match status" value="1"/>
</dbReference>
<dbReference type="SMART" id="SM00271">
    <property type="entry name" value="DnaJ"/>
    <property type="match status" value="1"/>
</dbReference>
<dbReference type="Gene3D" id="1.10.287.110">
    <property type="entry name" value="DnaJ domain"/>
    <property type="match status" value="1"/>
</dbReference>
<keyword evidence="1" id="KW-0677">Repeat</keyword>
<dbReference type="CDD" id="cd06257">
    <property type="entry name" value="DnaJ"/>
    <property type="match status" value="1"/>
</dbReference>
<evidence type="ECO:0000256" key="3">
    <source>
        <dbReference type="PROSITE-ProRule" id="PRU00339"/>
    </source>
</evidence>
<evidence type="ECO:0000256" key="1">
    <source>
        <dbReference type="ARBA" id="ARBA00022737"/>
    </source>
</evidence>
<dbReference type="PROSITE" id="PS50076">
    <property type="entry name" value="DNAJ_2"/>
    <property type="match status" value="1"/>
</dbReference>
<feature type="domain" description="J" evidence="4">
    <location>
        <begin position="359"/>
        <end position="424"/>
    </location>
</feature>
<dbReference type="AlphaFoldDB" id="A0A1E3QBW0"/>
<dbReference type="OrthoDB" id="10250354at2759"/>
<evidence type="ECO:0000259" key="4">
    <source>
        <dbReference type="PROSITE" id="PS50076"/>
    </source>
</evidence>
<dbReference type="Pfam" id="PF13181">
    <property type="entry name" value="TPR_8"/>
    <property type="match status" value="1"/>
</dbReference>
<dbReference type="Proteomes" id="UP000094385">
    <property type="component" value="Unassembled WGS sequence"/>
</dbReference>
<feature type="repeat" description="TPR" evidence="3">
    <location>
        <begin position="271"/>
        <end position="304"/>
    </location>
</feature>
<feature type="repeat" description="TPR" evidence="3">
    <location>
        <begin position="187"/>
        <end position="220"/>
    </location>
</feature>
<dbReference type="PRINTS" id="PR00625">
    <property type="entry name" value="JDOMAIN"/>
</dbReference>
<dbReference type="PROSITE" id="PS50293">
    <property type="entry name" value="TPR_REGION"/>
    <property type="match status" value="1"/>
</dbReference>
<feature type="repeat" description="TPR" evidence="3">
    <location>
        <begin position="233"/>
        <end position="266"/>
    </location>
</feature>
<dbReference type="Pfam" id="PF13432">
    <property type="entry name" value="TPR_16"/>
    <property type="match status" value="2"/>
</dbReference>
<dbReference type="SMART" id="SM00028">
    <property type="entry name" value="TPR"/>
    <property type="match status" value="7"/>
</dbReference>
<dbReference type="Pfam" id="PF00515">
    <property type="entry name" value="TPR_1"/>
    <property type="match status" value="1"/>
</dbReference>
<dbReference type="InterPro" id="IPR001623">
    <property type="entry name" value="DnaJ_domain"/>
</dbReference>
<feature type="repeat" description="TPR" evidence="3">
    <location>
        <begin position="1"/>
        <end position="31"/>
    </location>
</feature>
<organism evidence="5 6">
    <name type="scientific">Lipomyces starkeyi NRRL Y-11557</name>
    <dbReference type="NCBI Taxonomy" id="675824"/>
    <lineage>
        <taxon>Eukaryota</taxon>
        <taxon>Fungi</taxon>
        <taxon>Dikarya</taxon>
        <taxon>Ascomycota</taxon>
        <taxon>Saccharomycotina</taxon>
        <taxon>Lipomycetes</taxon>
        <taxon>Lipomycetales</taxon>
        <taxon>Lipomycetaceae</taxon>
        <taxon>Lipomyces</taxon>
    </lineage>
</organism>
<proteinExistence type="predicted"/>
<feature type="repeat" description="TPR" evidence="3">
    <location>
        <begin position="305"/>
        <end position="338"/>
    </location>
</feature>
<dbReference type="InterPro" id="IPR011990">
    <property type="entry name" value="TPR-like_helical_dom_sf"/>
</dbReference>
<keyword evidence="6" id="KW-1185">Reference proteome</keyword>
<keyword evidence="2 3" id="KW-0802">TPR repeat</keyword>
<dbReference type="PANTHER" id="PTHR45188:SF2">
    <property type="entry name" value="DNAJ HOMOLOG SUBFAMILY C MEMBER 7"/>
    <property type="match status" value="1"/>
</dbReference>
<dbReference type="Pfam" id="PF00226">
    <property type="entry name" value="DnaJ"/>
    <property type="match status" value="1"/>
</dbReference>
<dbReference type="SUPFAM" id="SSF48452">
    <property type="entry name" value="TPR-like"/>
    <property type="match status" value="1"/>
</dbReference>
<dbReference type="SUPFAM" id="SSF46565">
    <property type="entry name" value="Chaperone J-domain"/>
    <property type="match status" value="1"/>
</dbReference>
<evidence type="ECO:0000313" key="6">
    <source>
        <dbReference type="Proteomes" id="UP000094385"/>
    </source>
</evidence>
<reference evidence="5 6" key="1">
    <citation type="journal article" date="2016" name="Proc. Natl. Acad. Sci. U.S.A.">
        <title>Comparative genomics of biotechnologically important yeasts.</title>
        <authorList>
            <person name="Riley R."/>
            <person name="Haridas S."/>
            <person name="Wolfe K.H."/>
            <person name="Lopes M.R."/>
            <person name="Hittinger C.T."/>
            <person name="Goeker M."/>
            <person name="Salamov A.A."/>
            <person name="Wisecaver J.H."/>
            <person name="Long T.M."/>
            <person name="Calvey C.H."/>
            <person name="Aerts A.L."/>
            <person name="Barry K.W."/>
            <person name="Choi C."/>
            <person name="Clum A."/>
            <person name="Coughlan A.Y."/>
            <person name="Deshpande S."/>
            <person name="Douglass A.P."/>
            <person name="Hanson S.J."/>
            <person name="Klenk H.-P."/>
            <person name="LaButti K.M."/>
            <person name="Lapidus A."/>
            <person name="Lindquist E.A."/>
            <person name="Lipzen A.M."/>
            <person name="Meier-Kolthoff J.P."/>
            <person name="Ohm R.A."/>
            <person name="Otillar R.P."/>
            <person name="Pangilinan J.L."/>
            <person name="Peng Y."/>
            <person name="Rokas A."/>
            <person name="Rosa C.A."/>
            <person name="Scheuner C."/>
            <person name="Sibirny A.A."/>
            <person name="Slot J.C."/>
            <person name="Stielow J.B."/>
            <person name="Sun H."/>
            <person name="Kurtzman C.P."/>
            <person name="Blackwell M."/>
            <person name="Grigoriev I.V."/>
            <person name="Jeffries T.W."/>
        </authorList>
    </citation>
    <scope>NUCLEOTIDE SEQUENCE [LARGE SCALE GENOMIC DNA]</scope>
    <source>
        <strain evidence="5 6">NRRL Y-11557</strain>
    </source>
</reference>
<feature type="non-terminal residue" evidence="5">
    <location>
        <position position="1"/>
    </location>
</feature>
<sequence>YKSQGNEFYKSGSYGKAVDSYTKAVEADPENPIYRGNRSMAYMQIGAYERALEDCSKSLELSQHKPDEFGSNIQKTLLRIGKIQTALGNYDEAISAFSQISPPPSAGDVQVAYEMRQYLAQAEAMAAGGNVKLAQYAISGAEKLLGLNVTPPRKWRLLKGKCYVESGDLDQAATVAVNLLREDKQDSDALVLRGRVLYAQGDNAKAATHFMEALRVDPDHKLARELLKTSRELEKKKNLGNDAFKRGDLQTALELYSEALSIDNCNKGTNSKLYSNRATVNMRLNRFEDAIEDCDAAIELDPDFIKVRRTKARALGQLEKWDEAVQEFQKAVEVDPSDSNLRAELREAELEVKKAKRKDYYKILGVSKSADETEIKRAYRKLALIHHPDKNPDDPTSHEKFKDVGEAYEVLSDSQKRARYDSGVDLQDSSDMYGGGMGAEIDPSVLFQMFGGGGGAVPHEFMGQFGGGGSPFGAQFGGAQFGGAQFGGAQ</sequence>
<evidence type="ECO:0000313" key="5">
    <source>
        <dbReference type="EMBL" id="ODQ75156.1"/>
    </source>
</evidence>
<dbReference type="PROSITE" id="PS00636">
    <property type="entry name" value="DNAJ_1"/>
    <property type="match status" value="1"/>
</dbReference>
<name>A0A1E3QBW0_LIPST</name>
<protein>
    <recommendedName>
        <fullName evidence="4">J domain-containing protein</fullName>
    </recommendedName>
</protein>
<dbReference type="EMBL" id="KV454291">
    <property type="protein sequence ID" value="ODQ75156.1"/>
    <property type="molecule type" value="Genomic_DNA"/>
</dbReference>
<gene>
    <name evidence="5" type="ORF">LIPSTDRAFT_32369</name>
</gene>
<dbReference type="STRING" id="675824.A0A1E3QBW0"/>
<accession>A0A1E3QBW0</accession>
<feature type="non-terminal residue" evidence="5">
    <location>
        <position position="490"/>
    </location>
</feature>
<dbReference type="Pfam" id="PF13174">
    <property type="entry name" value="TPR_6"/>
    <property type="match status" value="1"/>
</dbReference>
<dbReference type="InterPro" id="IPR036869">
    <property type="entry name" value="J_dom_sf"/>
</dbReference>
<dbReference type="PROSITE" id="PS50005">
    <property type="entry name" value="TPR"/>
    <property type="match status" value="5"/>
</dbReference>
<dbReference type="Gene3D" id="1.25.40.10">
    <property type="entry name" value="Tetratricopeptide repeat domain"/>
    <property type="match status" value="1"/>
</dbReference>